<evidence type="ECO:0000313" key="5">
    <source>
        <dbReference type="EMBL" id="MBJ8342108.1"/>
    </source>
</evidence>
<feature type="domain" description="HTH luxR-type" evidence="4">
    <location>
        <begin position="221"/>
        <end position="286"/>
    </location>
</feature>
<evidence type="ECO:0000256" key="3">
    <source>
        <dbReference type="ARBA" id="ARBA00023163"/>
    </source>
</evidence>
<keyword evidence="6" id="KW-1185">Reference proteome</keyword>
<dbReference type="GO" id="GO:0003677">
    <property type="term" value="F:DNA binding"/>
    <property type="evidence" value="ECO:0007669"/>
    <property type="project" value="UniProtKB-KW"/>
</dbReference>
<dbReference type="SMART" id="SM00421">
    <property type="entry name" value="HTH_LUXR"/>
    <property type="match status" value="1"/>
</dbReference>
<dbReference type="PRINTS" id="PR00038">
    <property type="entry name" value="HTHLUXR"/>
</dbReference>
<evidence type="ECO:0000256" key="2">
    <source>
        <dbReference type="ARBA" id="ARBA00023125"/>
    </source>
</evidence>
<name>A0A934U6N5_9NOCA</name>
<dbReference type="SUPFAM" id="SSF55781">
    <property type="entry name" value="GAF domain-like"/>
    <property type="match status" value="1"/>
</dbReference>
<keyword evidence="1" id="KW-0805">Transcription regulation</keyword>
<dbReference type="InterPro" id="IPR000792">
    <property type="entry name" value="Tscrpt_reg_LuxR_C"/>
</dbReference>
<dbReference type="InterPro" id="IPR003018">
    <property type="entry name" value="GAF"/>
</dbReference>
<protein>
    <submittedName>
        <fullName evidence="5">Response regulator transcription factor</fullName>
    </submittedName>
</protein>
<keyword evidence="2" id="KW-0238">DNA-binding</keyword>
<reference evidence="5" key="1">
    <citation type="submission" date="2020-12" db="EMBL/GenBank/DDBJ databases">
        <title>Antrihabitans popcorni sp. nov. and Antrihabitans auranticaus sp. nov., isolated from a larva cave.</title>
        <authorList>
            <person name="Lee S.D."/>
            <person name="Kim I.S."/>
        </authorList>
    </citation>
    <scope>NUCLEOTIDE SEQUENCE</scope>
    <source>
        <strain evidence="5">YC3-6</strain>
    </source>
</reference>
<dbReference type="PANTHER" id="PTHR44688:SF16">
    <property type="entry name" value="DNA-BINDING TRANSCRIPTIONAL ACTIVATOR DEVR_DOSR"/>
    <property type="match status" value="1"/>
</dbReference>
<evidence type="ECO:0000259" key="4">
    <source>
        <dbReference type="PROSITE" id="PS50043"/>
    </source>
</evidence>
<comment type="caution">
    <text evidence="5">The sequence shown here is derived from an EMBL/GenBank/DDBJ whole genome shotgun (WGS) entry which is preliminary data.</text>
</comment>
<dbReference type="CDD" id="cd06170">
    <property type="entry name" value="LuxR_C_like"/>
    <property type="match status" value="1"/>
</dbReference>
<dbReference type="RefSeq" id="WP_199707426.1">
    <property type="nucleotide sequence ID" value="NZ_JAEMNV010000010.1"/>
</dbReference>
<accession>A0A934U6N5</accession>
<dbReference type="EMBL" id="JAEMNV010000010">
    <property type="protein sequence ID" value="MBJ8342108.1"/>
    <property type="molecule type" value="Genomic_DNA"/>
</dbReference>
<dbReference type="InterPro" id="IPR029016">
    <property type="entry name" value="GAF-like_dom_sf"/>
</dbReference>
<proteinExistence type="predicted"/>
<dbReference type="PROSITE" id="PS00622">
    <property type="entry name" value="HTH_LUXR_1"/>
    <property type="match status" value="1"/>
</dbReference>
<dbReference type="InterPro" id="IPR036388">
    <property type="entry name" value="WH-like_DNA-bd_sf"/>
</dbReference>
<dbReference type="AlphaFoldDB" id="A0A934U6N5"/>
<dbReference type="SUPFAM" id="SSF46894">
    <property type="entry name" value="C-terminal effector domain of the bipartite response regulators"/>
    <property type="match status" value="1"/>
</dbReference>
<evidence type="ECO:0000313" key="6">
    <source>
        <dbReference type="Proteomes" id="UP000655868"/>
    </source>
</evidence>
<dbReference type="PROSITE" id="PS50043">
    <property type="entry name" value="HTH_LUXR_2"/>
    <property type="match status" value="1"/>
</dbReference>
<dbReference type="GO" id="GO:0006355">
    <property type="term" value="P:regulation of DNA-templated transcription"/>
    <property type="evidence" value="ECO:0007669"/>
    <property type="project" value="InterPro"/>
</dbReference>
<dbReference type="Gene3D" id="3.30.450.40">
    <property type="match status" value="1"/>
</dbReference>
<dbReference type="Gene3D" id="1.10.10.10">
    <property type="entry name" value="Winged helix-like DNA-binding domain superfamily/Winged helix DNA-binding domain"/>
    <property type="match status" value="1"/>
</dbReference>
<dbReference type="Proteomes" id="UP000655868">
    <property type="component" value="Unassembled WGS sequence"/>
</dbReference>
<keyword evidence="3" id="KW-0804">Transcription</keyword>
<dbReference type="PANTHER" id="PTHR44688">
    <property type="entry name" value="DNA-BINDING TRANSCRIPTIONAL ACTIVATOR DEVR_DOSR"/>
    <property type="match status" value="1"/>
</dbReference>
<evidence type="ECO:0000256" key="1">
    <source>
        <dbReference type="ARBA" id="ARBA00023015"/>
    </source>
</evidence>
<sequence>MTHPVTQVPALLRPRDSDALRAELRRAAGASTTPVFFGGEVHGQALVLSEFVGTWTSGLRGLVIPPRSGLGGRVVDQKRPVSVADYKRASSITHDYDGPVGGEGITSVLGVPVVVGGVARAVLYAADRGVGPIGGRTVDCLVQSSRRLANEIAIRDEVDRRTRMWSTLQTGQVDAVLTEELRDIHADLRGLTRAAGDPELQRQLRALTDRLARTLSGESGQDETPVALSPRELDVLSHIALGCTNHEVAQRLSVGPESVKSYLRSAMRKLDAHSRHEAVVKARRSGLLA</sequence>
<organism evidence="5 6">
    <name type="scientific">Antrihabitans stalagmiti</name>
    <dbReference type="NCBI Taxonomy" id="2799499"/>
    <lineage>
        <taxon>Bacteria</taxon>
        <taxon>Bacillati</taxon>
        <taxon>Actinomycetota</taxon>
        <taxon>Actinomycetes</taxon>
        <taxon>Mycobacteriales</taxon>
        <taxon>Nocardiaceae</taxon>
        <taxon>Antrihabitans</taxon>
    </lineage>
</organism>
<dbReference type="InterPro" id="IPR016032">
    <property type="entry name" value="Sig_transdc_resp-reg_C-effctor"/>
</dbReference>
<dbReference type="Pfam" id="PF01590">
    <property type="entry name" value="GAF"/>
    <property type="match status" value="1"/>
</dbReference>
<dbReference type="Pfam" id="PF00196">
    <property type="entry name" value="GerE"/>
    <property type="match status" value="1"/>
</dbReference>
<gene>
    <name evidence="5" type="ORF">JGU71_24780</name>
</gene>